<dbReference type="PATRIC" id="fig|1423727.3.peg.793"/>
<dbReference type="InterPro" id="IPR021701">
    <property type="entry name" value="DUF3284"/>
</dbReference>
<keyword evidence="2" id="KW-1185">Reference proteome</keyword>
<organism evidence="1 2">
    <name type="scientific">Lacticaseibacillus brantae DSM 23927</name>
    <dbReference type="NCBI Taxonomy" id="1423727"/>
    <lineage>
        <taxon>Bacteria</taxon>
        <taxon>Bacillati</taxon>
        <taxon>Bacillota</taxon>
        <taxon>Bacilli</taxon>
        <taxon>Lactobacillales</taxon>
        <taxon>Lactobacillaceae</taxon>
        <taxon>Lacticaseibacillus</taxon>
    </lineage>
</organism>
<dbReference type="AlphaFoldDB" id="A0A0R2B9H6"/>
<name>A0A0R2B9H6_9LACO</name>
<dbReference type="EMBL" id="AYZQ01000001">
    <property type="protein sequence ID" value="KRM73065.1"/>
    <property type="molecule type" value="Genomic_DNA"/>
</dbReference>
<protein>
    <recommendedName>
        <fullName evidence="3">DUF3284 domain-containing protein</fullName>
    </recommendedName>
</protein>
<dbReference type="Proteomes" id="UP000051672">
    <property type="component" value="Unassembled WGS sequence"/>
</dbReference>
<sequence length="140" mass="16188">MKIVQTLNIPVTYFYAKVIDSVLYDIKQQTGQSLRPERLQGFEYKKDFSRGHKARVKITKNVINSSYHFETTTTGGIFKVSYDMLPTTDNKTQVTYEETSEFRSPIQAMNQKIAGFLVGVKRKKNFTRMLNAIERSYDPA</sequence>
<proteinExistence type="predicted"/>
<dbReference type="STRING" id="1423727.FC34_GL000786"/>
<dbReference type="RefSeq" id="WP_057894066.1">
    <property type="nucleotide sequence ID" value="NZ_AYZQ01000001.1"/>
</dbReference>
<accession>A0A0R2B9H6</accession>
<comment type="caution">
    <text evidence="1">The sequence shown here is derived from an EMBL/GenBank/DDBJ whole genome shotgun (WGS) entry which is preliminary data.</text>
</comment>
<dbReference type="Pfam" id="PF11687">
    <property type="entry name" value="DUF3284"/>
    <property type="match status" value="1"/>
</dbReference>
<evidence type="ECO:0000313" key="1">
    <source>
        <dbReference type="EMBL" id="KRM73065.1"/>
    </source>
</evidence>
<gene>
    <name evidence="1" type="ORF">FC34_GL000786</name>
</gene>
<dbReference type="OrthoDB" id="2361512at2"/>
<reference evidence="1 2" key="1">
    <citation type="journal article" date="2015" name="Genome Announc.">
        <title>Expanding the biotechnology potential of lactobacilli through comparative genomics of 213 strains and associated genera.</title>
        <authorList>
            <person name="Sun Z."/>
            <person name="Harris H.M."/>
            <person name="McCann A."/>
            <person name="Guo C."/>
            <person name="Argimon S."/>
            <person name="Zhang W."/>
            <person name="Yang X."/>
            <person name="Jeffery I.B."/>
            <person name="Cooney J.C."/>
            <person name="Kagawa T.F."/>
            <person name="Liu W."/>
            <person name="Song Y."/>
            <person name="Salvetti E."/>
            <person name="Wrobel A."/>
            <person name="Rasinkangas P."/>
            <person name="Parkhill J."/>
            <person name="Rea M.C."/>
            <person name="O'Sullivan O."/>
            <person name="Ritari J."/>
            <person name="Douillard F.P."/>
            <person name="Paul Ross R."/>
            <person name="Yang R."/>
            <person name="Briner A.E."/>
            <person name="Felis G.E."/>
            <person name="de Vos W.M."/>
            <person name="Barrangou R."/>
            <person name="Klaenhammer T.R."/>
            <person name="Caufield P.W."/>
            <person name="Cui Y."/>
            <person name="Zhang H."/>
            <person name="O'Toole P.W."/>
        </authorList>
    </citation>
    <scope>NUCLEOTIDE SEQUENCE [LARGE SCALE GENOMIC DNA]</scope>
    <source>
        <strain evidence="1 2">DSM 23927</strain>
    </source>
</reference>
<evidence type="ECO:0000313" key="2">
    <source>
        <dbReference type="Proteomes" id="UP000051672"/>
    </source>
</evidence>
<evidence type="ECO:0008006" key="3">
    <source>
        <dbReference type="Google" id="ProtNLM"/>
    </source>
</evidence>